<proteinExistence type="predicted"/>
<evidence type="ECO:0000256" key="1">
    <source>
        <dbReference type="SAM" id="Coils"/>
    </source>
</evidence>
<name>A0A7J7JHC5_BUGNE</name>
<organism evidence="2 3">
    <name type="scientific">Bugula neritina</name>
    <name type="common">Brown bryozoan</name>
    <name type="synonym">Sertularia neritina</name>
    <dbReference type="NCBI Taxonomy" id="10212"/>
    <lineage>
        <taxon>Eukaryota</taxon>
        <taxon>Metazoa</taxon>
        <taxon>Spiralia</taxon>
        <taxon>Lophotrochozoa</taxon>
        <taxon>Bryozoa</taxon>
        <taxon>Gymnolaemata</taxon>
        <taxon>Cheilostomatida</taxon>
        <taxon>Flustrina</taxon>
        <taxon>Buguloidea</taxon>
        <taxon>Bugulidae</taxon>
        <taxon>Bugula</taxon>
    </lineage>
</organism>
<dbReference type="AlphaFoldDB" id="A0A7J7JHC5"/>
<protein>
    <submittedName>
        <fullName evidence="2">Uncharacterized protein</fullName>
    </submittedName>
</protein>
<keyword evidence="1" id="KW-0175">Coiled coil</keyword>
<accession>A0A7J7JHC5</accession>
<dbReference type="Proteomes" id="UP000593567">
    <property type="component" value="Unassembled WGS sequence"/>
</dbReference>
<keyword evidence="3" id="KW-1185">Reference proteome</keyword>
<reference evidence="2" key="1">
    <citation type="submission" date="2020-06" db="EMBL/GenBank/DDBJ databases">
        <title>Draft genome of Bugula neritina, a colonial animal packing powerful symbionts and potential medicines.</title>
        <authorList>
            <person name="Rayko M."/>
        </authorList>
    </citation>
    <scope>NUCLEOTIDE SEQUENCE [LARGE SCALE GENOMIC DNA]</scope>
    <source>
        <strain evidence="2">Kwan_BN1</strain>
    </source>
</reference>
<feature type="coiled-coil region" evidence="1">
    <location>
        <begin position="77"/>
        <end position="125"/>
    </location>
</feature>
<comment type="caution">
    <text evidence="2">The sequence shown here is derived from an EMBL/GenBank/DDBJ whole genome shotgun (WGS) entry which is preliminary data.</text>
</comment>
<feature type="coiled-coil region" evidence="1">
    <location>
        <begin position="7"/>
        <end position="41"/>
    </location>
</feature>
<gene>
    <name evidence="2" type="ORF">EB796_016641</name>
</gene>
<evidence type="ECO:0000313" key="3">
    <source>
        <dbReference type="Proteomes" id="UP000593567"/>
    </source>
</evidence>
<sequence length="128" mass="14830">MNSSYTLESLKQANDWLTRRLQLTEEQVREGEDVNTALTEENRLLKTAKASLSSRLEELCSELDHLRQCVQDYSFEKQNLQSKVGVLEQKVVGYEDDERTAKLMFEELKAEMEEARLLSAEATRKLKT</sequence>
<dbReference type="EMBL" id="VXIV02002502">
    <property type="protein sequence ID" value="KAF6025024.1"/>
    <property type="molecule type" value="Genomic_DNA"/>
</dbReference>
<evidence type="ECO:0000313" key="2">
    <source>
        <dbReference type="EMBL" id="KAF6025024.1"/>
    </source>
</evidence>